<evidence type="ECO:0000313" key="2">
    <source>
        <dbReference type="Proteomes" id="UP000504752"/>
    </source>
</evidence>
<name>A0A6M8AYV2_9ACTO</name>
<organism evidence="1 2">
    <name type="scientific">Actinomyces marmotae</name>
    <dbReference type="NCBI Taxonomy" id="2737173"/>
    <lineage>
        <taxon>Bacteria</taxon>
        <taxon>Bacillati</taxon>
        <taxon>Actinomycetota</taxon>
        <taxon>Actinomycetes</taxon>
        <taxon>Actinomycetales</taxon>
        <taxon>Actinomycetaceae</taxon>
        <taxon>Actinomyces</taxon>
    </lineage>
</organism>
<dbReference type="SUPFAM" id="SSF55144">
    <property type="entry name" value="LigT-like"/>
    <property type="match status" value="1"/>
</dbReference>
<evidence type="ECO:0000313" key="1">
    <source>
        <dbReference type="EMBL" id="QKD79364.1"/>
    </source>
</evidence>
<reference evidence="1 2" key="1">
    <citation type="submission" date="2020-05" db="EMBL/GenBank/DDBJ databases">
        <title>Actinomyces sp. zg-325.</title>
        <authorList>
            <person name="Yang C."/>
        </authorList>
    </citation>
    <scope>NUCLEOTIDE SEQUENCE [LARGE SCALE GENOMIC DNA]</scope>
    <source>
        <strain evidence="2">zg-325</strain>
    </source>
</reference>
<dbReference type="Gene3D" id="3.90.1140.10">
    <property type="entry name" value="Cyclic phosphodiesterase"/>
    <property type="match status" value="1"/>
</dbReference>
<keyword evidence="1" id="KW-0436">Ligase</keyword>
<protein>
    <submittedName>
        <fullName evidence="1">2'-5' RNA ligase family protein</fullName>
    </submittedName>
</protein>
<dbReference type="Proteomes" id="UP000504752">
    <property type="component" value="Chromosome"/>
</dbReference>
<accession>A0A6M8AYV2</accession>
<dbReference type="GO" id="GO:0016874">
    <property type="term" value="F:ligase activity"/>
    <property type="evidence" value="ECO:0007669"/>
    <property type="project" value="UniProtKB-KW"/>
</dbReference>
<gene>
    <name evidence="1" type="ORF">HPC72_03025</name>
</gene>
<dbReference type="RefSeq" id="WP_159524590.1">
    <property type="nucleotide sequence ID" value="NZ_CP053642.1"/>
</dbReference>
<dbReference type="AlphaFoldDB" id="A0A6M8AYV2"/>
<dbReference type="Pfam" id="PF13563">
    <property type="entry name" value="2_5_RNA_ligase2"/>
    <property type="match status" value="1"/>
</dbReference>
<keyword evidence="2" id="KW-1185">Reference proteome</keyword>
<dbReference type="PANTHER" id="PTHR40037:SF1">
    <property type="entry name" value="PHOSPHOESTERASE SAOUHSC_00951-RELATED"/>
    <property type="match status" value="1"/>
</dbReference>
<proteinExistence type="predicted"/>
<dbReference type="InterPro" id="IPR009097">
    <property type="entry name" value="Cyclic_Pdiesterase"/>
</dbReference>
<dbReference type="PANTHER" id="PTHR40037">
    <property type="entry name" value="PHOSPHOESTERASE YJCG-RELATED"/>
    <property type="match status" value="1"/>
</dbReference>
<sequence length="184" mass="19298">MEVPEPADRESVVGVTVPVPEPFAATIRDIRRDAGDPLAARIAPHITLLPPTAVPTDRLDSIKEHLADVARAHAPIDLRLKGAATFLPVSAVAYLKVIGGGDALRSLQQDIRDVSGPLSAPLRFPFHPHVTLAHEVGRAALDAAMRAGAALDAAFVAGQVLLHTLNRDHCALLARIPLGGSAPS</sequence>
<dbReference type="EMBL" id="CP053642">
    <property type="protein sequence ID" value="QKD79364.1"/>
    <property type="molecule type" value="Genomic_DNA"/>
</dbReference>
<dbReference type="KEGG" id="amam:HPC72_03025"/>
<dbReference type="InterPro" id="IPR050580">
    <property type="entry name" value="2H_phosphoesterase_YjcG-like"/>
</dbReference>